<dbReference type="InterPro" id="IPR049371">
    <property type="entry name" value="GspD-like_N0"/>
</dbReference>
<dbReference type="InterPro" id="IPR005644">
    <property type="entry name" value="NolW-like"/>
</dbReference>
<comment type="subcellular location">
    <subcellularLocation>
        <location evidence="1 10">Cell outer membrane</location>
    </subcellularLocation>
</comment>
<dbReference type="InterPro" id="IPR004846">
    <property type="entry name" value="T2SS/T3SS_dom"/>
</dbReference>
<feature type="domain" description="GspD-like N0" evidence="13">
    <location>
        <begin position="47"/>
        <end position="116"/>
    </location>
</feature>
<dbReference type="RefSeq" id="WP_369602081.1">
    <property type="nucleotide sequence ID" value="NZ_CP154858.1"/>
</dbReference>
<proteinExistence type="inferred from homology"/>
<dbReference type="InterPro" id="IPR004845">
    <property type="entry name" value="T2SS_GspD_CS"/>
</dbReference>
<sequence length="667" mass="72176">MKKTQITMQHGQFGYWLKAFLTMIALSYAVLGPQVNAAGQADQTWKVNLKDADIRAFITQVADITGYSFVVDPRVKGKVTVISNAPMTRDEVYEMFLSVLSVHGFAATPGNGVIKIEQINNAKQSAENLRMLRKTPGEQIVTRVIQVNNVNALELVPILRPMVAKYGHLAGVATANALIISDHLNNITRIERIIKELDSPSKYELEVVQLKEAWVGDMVKLLEELAPSELGKAANKAAASKFSVVADERSNRLIIKGDQNFRDKIKLLIAKLDQPAAVTGTTKVIRLKNADAEKLAELLKGLMGDVTKGKDGKAAGGNSEVGIYADEGLNALVVRAEPSVMKEIERIVDQLDVRRAQVLIEAAIVEISDGLTKQLGLQMAGADVSGKSGPVIGTNFSNAGLSISQVLAAIASNSTDVGLGEGITLGAGKENTSGLSFGVILQALSSTSQANLLSTPSIITMDNQKSEIVVGQNVPFKTGQTSTGTDGTTNPFTTIERKDVGLTLRVTPSISEGDVVRLDIEQETSSVAPSNQDASDIITNKRQIKTSVLADDGETIVLGGLMNEEYTQAVSKVPLLGDIPWLGALFRSTKNQKVKRNLLVFLRPTIVRDKMAAREASGRKYDDLWELHLDIQKQAHGEDETSKLEKPDINSLYKRNRLIQPEPTLIP</sequence>
<evidence type="ECO:0000256" key="4">
    <source>
        <dbReference type="ARBA" id="ARBA00022452"/>
    </source>
</evidence>
<dbReference type="Pfam" id="PF00263">
    <property type="entry name" value="Secretin"/>
    <property type="match status" value="1"/>
</dbReference>
<dbReference type="AlphaFoldDB" id="A0AB39UYN3"/>
<dbReference type="Pfam" id="PF03958">
    <property type="entry name" value="Secretin_N"/>
    <property type="match status" value="3"/>
</dbReference>
<evidence type="ECO:0000256" key="1">
    <source>
        <dbReference type="ARBA" id="ARBA00004442"/>
    </source>
</evidence>
<feature type="domain" description="NolW-like" evidence="12">
    <location>
        <begin position="142"/>
        <end position="201"/>
    </location>
</feature>
<reference evidence="14" key="1">
    <citation type="submission" date="2024-05" db="EMBL/GenBank/DDBJ databases">
        <title>Genome sequencing of novel strain.</title>
        <authorList>
            <person name="Ganbat D."/>
            <person name="Ganbat S."/>
            <person name="Lee S.-J."/>
        </authorList>
    </citation>
    <scope>NUCLEOTIDE SEQUENCE</scope>
    <source>
        <strain evidence="14">SMD15-11</strain>
    </source>
</reference>
<dbReference type="PRINTS" id="PR00811">
    <property type="entry name" value="BCTERIALGSPD"/>
</dbReference>
<feature type="domain" description="NolW-like" evidence="12">
    <location>
        <begin position="206"/>
        <end position="277"/>
    </location>
</feature>
<dbReference type="InterPro" id="IPR013356">
    <property type="entry name" value="T2SS_GspD"/>
</dbReference>
<evidence type="ECO:0000256" key="5">
    <source>
        <dbReference type="ARBA" id="ARBA00022692"/>
    </source>
</evidence>
<dbReference type="GO" id="GO:0009279">
    <property type="term" value="C:cell outer membrane"/>
    <property type="evidence" value="ECO:0007669"/>
    <property type="project" value="UniProtKB-SubCell"/>
</dbReference>
<dbReference type="PANTHER" id="PTHR30332">
    <property type="entry name" value="PROBABLE GENERAL SECRETION PATHWAY PROTEIN D"/>
    <property type="match status" value="1"/>
</dbReference>
<dbReference type="Pfam" id="PF21305">
    <property type="entry name" value="type_II_gspD_N0"/>
    <property type="match status" value="1"/>
</dbReference>
<evidence type="ECO:0000259" key="12">
    <source>
        <dbReference type="Pfam" id="PF03958"/>
    </source>
</evidence>
<evidence type="ECO:0000259" key="13">
    <source>
        <dbReference type="Pfam" id="PF21305"/>
    </source>
</evidence>
<evidence type="ECO:0000256" key="9">
    <source>
        <dbReference type="ARBA" id="ARBA00023237"/>
    </source>
</evidence>
<dbReference type="PROSITE" id="PS00875">
    <property type="entry name" value="T2SP_D"/>
    <property type="match status" value="1"/>
</dbReference>
<dbReference type="Gene3D" id="3.30.1370.120">
    <property type="match status" value="3"/>
</dbReference>
<feature type="domain" description="NolW-like" evidence="12">
    <location>
        <begin position="282"/>
        <end position="357"/>
    </location>
</feature>
<keyword evidence="3 10" id="KW-0813">Transport</keyword>
<feature type="domain" description="Type II/III secretion system secretin-like" evidence="11">
    <location>
        <begin position="443"/>
        <end position="608"/>
    </location>
</feature>
<dbReference type="GO" id="GO:0015628">
    <property type="term" value="P:protein secretion by the type II secretion system"/>
    <property type="evidence" value="ECO:0007669"/>
    <property type="project" value="InterPro"/>
</dbReference>
<gene>
    <name evidence="14" type="primary">gspD</name>
    <name evidence="14" type="ORF">AAIA72_03615</name>
</gene>
<dbReference type="GO" id="GO:0015627">
    <property type="term" value="C:type II protein secretion system complex"/>
    <property type="evidence" value="ECO:0007669"/>
    <property type="project" value="InterPro"/>
</dbReference>
<dbReference type="InterPro" id="IPR050810">
    <property type="entry name" value="Bact_Secretion_Sys_Channel"/>
</dbReference>
<protein>
    <submittedName>
        <fullName evidence="14">Type II secretion system secretin GspD</fullName>
    </submittedName>
</protein>
<dbReference type="PANTHER" id="PTHR30332:SF24">
    <property type="entry name" value="SECRETIN GSPD-RELATED"/>
    <property type="match status" value="1"/>
</dbReference>
<name>A0AB39UYN3_9GAMM</name>
<comment type="similarity">
    <text evidence="2">Belongs to the bacterial secretin family. GSP D subfamily.</text>
</comment>
<keyword evidence="9" id="KW-0998">Cell outer membrane</keyword>
<evidence type="ECO:0000256" key="10">
    <source>
        <dbReference type="RuleBase" id="RU004004"/>
    </source>
</evidence>
<evidence type="ECO:0000259" key="11">
    <source>
        <dbReference type="Pfam" id="PF00263"/>
    </source>
</evidence>
<keyword evidence="8" id="KW-0472">Membrane</keyword>
<evidence type="ECO:0000313" key="14">
    <source>
        <dbReference type="EMBL" id="XDT73080.1"/>
    </source>
</evidence>
<dbReference type="InterPro" id="IPR038591">
    <property type="entry name" value="NolW-like_sf"/>
</dbReference>
<keyword evidence="4" id="KW-1134">Transmembrane beta strand</keyword>
<evidence type="ECO:0000256" key="3">
    <source>
        <dbReference type="ARBA" id="ARBA00022448"/>
    </source>
</evidence>
<evidence type="ECO:0000256" key="7">
    <source>
        <dbReference type="ARBA" id="ARBA00022927"/>
    </source>
</evidence>
<keyword evidence="5" id="KW-0812">Transmembrane</keyword>
<keyword evidence="6" id="KW-0732">Signal</keyword>
<evidence type="ECO:0000256" key="2">
    <source>
        <dbReference type="ARBA" id="ARBA00006980"/>
    </source>
</evidence>
<dbReference type="EMBL" id="CP154858">
    <property type="protein sequence ID" value="XDT73080.1"/>
    <property type="molecule type" value="Genomic_DNA"/>
</dbReference>
<evidence type="ECO:0000256" key="8">
    <source>
        <dbReference type="ARBA" id="ARBA00023136"/>
    </source>
</evidence>
<evidence type="ECO:0000256" key="6">
    <source>
        <dbReference type="ARBA" id="ARBA00022729"/>
    </source>
</evidence>
<dbReference type="InterPro" id="IPR001775">
    <property type="entry name" value="GspD/PilQ"/>
</dbReference>
<accession>A0AB39UYN3</accession>
<organism evidence="14">
    <name type="scientific">Thermohahella caldifontis</name>
    <dbReference type="NCBI Taxonomy" id="3142973"/>
    <lineage>
        <taxon>Bacteria</taxon>
        <taxon>Pseudomonadati</taxon>
        <taxon>Pseudomonadota</taxon>
        <taxon>Gammaproteobacteria</taxon>
        <taxon>Oceanospirillales</taxon>
        <taxon>Hahellaceae</taxon>
        <taxon>Thermohahella</taxon>
    </lineage>
</organism>
<keyword evidence="7" id="KW-0653">Protein transport</keyword>
<dbReference type="KEGG" id="tcd:AAIA72_03615"/>
<dbReference type="NCBIfam" id="TIGR02517">
    <property type="entry name" value="type_II_gspD"/>
    <property type="match status" value="1"/>
</dbReference>